<dbReference type="InterPro" id="IPR027417">
    <property type="entry name" value="P-loop_NTPase"/>
</dbReference>
<organism evidence="6 7">
    <name type="scientific">Fukomys damarensis</name>
    <name type="common">Damaraland mole rat</name>
    <name type="synonym">Cryptomys damarensis</name>
    <dbReference type="NCBI Taxonomy" id="885580"/>
    <lineage>
        <taxon>Eukaryota</taxon>
        <taxon>Metazoa</taxon>
        <taxon>Chordata</taxon>
        <taxon>Craniata</taxon>
        <taxon>Vertebrata</taxon>
        <taxon>Euteleostomi</taxon>
        <taxon>Mammalia</taxon>
        <taxon>Eutheria</taxon>
        <taxon>Euarchontoglires</taxon>
        <taxon>Glires</taxon>
        <taxon>Rodentia</taxon>
        <taxon>Hystricomorpha</taxon>
        <taxon>Bathyergidae</taxon>
        <taxon>Fukomys</taxon>
    </lineage>
</organism>
<evidence type="ECO:0000256" key="4">
    <source>
        <dbReference type="SAM" id="Coils"/>
    </source>
</evidence>
<feature type="coiled-coil region" evidence="4">
    <location>
        <begin position="133"/>
        <end position="174"/>
    </location>
</feature>
<dbReference type="AlphaFoldDB" id="A0A091D755"/>
<reference evidence="6 7" key="1">
    <citation type="submission" date="2013-11" db="EMBL/GenBank/DDBJ databases">
        <title>The Damaraland mole rat (Fukomys damarensis) genome and evolution of African mole rats.</title>
        <authorList>
            <person name="Gladyshev V.N."/>
            <person name="Fang X."/>
        </authorList>
    </citation>
    <scope>NUCLEOTIDE SEQUENCE [LARGE SCALE GENOMIC DNA]</scope>
    <source>
        <tissue evidence="6">Liver</tissue>
    </source>
</reference>
<sequence length="699" mass="81402">MYYFSSAEAKEKFLEHPEDYVAHKEPLKFEEVLQEKLLLRTGKKFGPEFEEDSEEEQAAKQELEELAVQANIKLEEENTKKEEDMITKRRAELILERERKKKEMVGVREDDESSEEEPDEDEDDIENILEVFTKDEEEMSEEDEQEIDAIERLRSELREKFETDMNNLQMIQEEFEKFLIPIISVNGARKVHIVQYTLNMKLKPLVENRAIAKKLASEYGLKHLSVGEALRTVLSHHPETELALMLNWHLHKGITVPDELTVQALDLSLMDNACNTAGVVIDGYPVTTHQMDLLEKSSIIPMIVFELDVSSEEIFRRLLLEKKNEPSLLYPLHNSAQIIANKNAVYCKNIGTIRQYYQEQHQNWYVIDGFHSKWWVWNEVIKTIQMVNKHIQTYLERVKEGKAACIDKLCITPQELISRLGEFGQFCPVSLAESSELFDCSETDSLEFAAEFRGHYYKMNSQEKLNKFLENPESYVPPLAPHPLPSADMIPKKLTLSELKSRFPKSAELQGYCPVTYGEGEHRQVLVVPGNSNYAVEYRDRIYICENKEKLQKFLRLPLKYWDQKLPHKLPPLKEPMNLTSLPLPGYLEQGIATSLIKAMNAAGCMKPKFPFLSIRRSALLYVAFHLKAFNPRGSEYTRKKYKKKMEQFMERCELISYLSANMTRKYKEPQFRAIDFDHKLQTFLSLRNVDPVSLFTTN</sequence>
<dbReference type="eggNOG" id="KOG3078">
    <property type="taxonomic scope" value="Eukaryota"/>
</dbReference>
<dbReference type="PANTHER" id="PTHR23359">
    <property type="entry name" value="NUCLEOTIDE KINASE"/>
    <property type="match status" value="1"/>
</dbReference>
<dbReference type="SUPFAM" id="SSF52540">
    <property type="entry name" value="P-loop containing nucleoside triphosphate hydrolases"/>
    <property type="match status" value="1"/>
</dbReference>
<dbReference type="EMBL" id="KN123060">
    <property type="protein sequence ID" value="KFO26907.1"/>
    <property type="molecule type" value="Genomic_DNA"/>
</dbReference>
<dbReference type="GO" id="GO:0019205">
    <property type="term" value="F:nucleobase-containing compound kinase activity"/>
    <property type="evidence" value="ECO:0007669"/>
    <property type="project" value="InterPro"/>
</dbReference>
<dbReference type="GO" id="GO:0006139">
    <property type="term" value="P:nucleobase-containing compound metabolic process"/>
    <property type="evidence" value="ECO:0007669"/>
    <property type="project" value="InterPro"/>
</dbReference>
<evidence type="ECO:0000256" key="5">
    <source>
        <dbReference type="SAM" id="MobiDB-lite"/>
    </source>
</evidence>
<feature type="region of interest" description="Disordered" evidence="5">
    <location>
        <begin position="102"/>
        <end position="125"/>
    </location>
</feature>
<dbReference type="eggNOG" id="KOG3079">
    <property type="taxonomic scope" value="Eukaryota"/>
</dbReference>
<dbReference type="GO" id="GO:0005524">
    <property type="term" value="F:ATP binding"/>
    <property type="evidence" value="ECO:0007669"/>
    <property type="project" value="InterPro"/>
</dbReference>
<keyword evidence="1" id="KW-0808">Transferase</keyword>
<keyword evidence="3 6" id="KW-0418">Kinase</keyword>
<gene>
    <name evidence="6" type="ORF">H920_11667</name>
</gene>
<keyword evidence="2" id="KW-0547">Nucleotide-binding</keyword>
<evidence type="ECO:0000256" key="3">
    <source>
        <dbReference type="ARBA" id="ARBA00022777"/>
    </source>
</evidence>
<feature type="coiled-coil region" evidence="4">
    <location>
        <begin position="49"/>
        <end position="80"/>
    </location>
</feature>
<dbReference type="Gene3D" id="3.40.50.300">
    <property type="entry name" value="P-loop containing nucleotide triphosphate hydrolases"/>
    <property type="match status" value="1"/>
</dbReference>
<dbReference type="Proteomes" id="UP000028990">
    <property type="component" value="Unassembled WGS sequence"/>
</dbReference>
<dbReference type="Pfam" id="PF00406">
    <property type="entry name" value="ADK"/>
    <property type="match status" value="1"/>
</dbReference>
<evidence type="ECO:0000256" key="2">
    <source>
        <dbReference type="ARBA" id="ARBA00022741"/>
    </source>
</evidence>
<evidence type="ECO:0000313" key="7">
    <source>
        <dbReference type="Proteomes" id="UP000028990"/>
    </source>
</evidence>
<feature type="compositionally biased region" description="Acidic residues" evidence="5">
    <location>
        <begin position="109"/>
        <end position="125"/>
    </location>
</feature>
<protein>
    <submittedName>
        <fullName evidence="6">Adenylate kinase domain-containing protein 1</fullName>
    </submittedName>
</protein>
<name>A0A091D755_FUKDA</name>
<keyword evidence="7" id="KW-1185">Reference proteome</keyword>
<proteinExistence type="predicted"/>
<evidence type="ECO:0000256" key="1">
    <source>
        <dbReference type="ARBA" id="ARBA00022679"/>
    </source>
</evidence>
<keyword evidence="4" id="KW-0175">Coiled coil</keyword>
<evidence type="ECO:0000313" key="6">
    <source>
        <dbReference type="EMBL" id="KFO26907.1"/>
    </source>
</evidence>
<dbReference type="InterPro" id="IPR000850">
    <property type="entry name" value="Adenylat/UMP-CMP_kin"/>
</dbReference>
<accession>A0A091D755</accession>